<feature type="non-terminal residue" evidence="2">
    <location>
        <position position="45"/>
    </location>
</feature>
<feature type="compositionally biased region" description="Basic and acidic residues" evidence="1">
    <location>
        <begin position="16"/>
        <end position="29"/>
    </location>
</feature>
<organism evidence="2">
    <name type="scientific">uncultured Rubrobacteraceae bacterium</name>
    <dbReference type="NCBI Taxonomy" id="349277"/>
    <lineage>
        <taxon>Bacteria</taxon>
        <taxon>Bacillati</taxon>
        <taxon>Actinomycetota</taxon>
        <taxon>Rubrobacteria</taxon>
        <taxon>Rubrobacterales</taxon>
        <taxon>Rubrobacteraceae</taxon>
        <taxon>environmental samples</taxon>
    </lineage>
</organism>
<accession>A0A6J4TSA8</accession>
<feature type="region of interest" description="Disordered" evidence="1">
    <location>
        <begin position="1"/>
        <end position="45"/>
    </location>
</feature>
<reference evidence="2" key="1">
    <citation type="submission" date="2020-02" db="EMBL/GenBank/DDBJ databases">
        <authorList>
            <person name="Meier V. D."/>
        </authorList>
    </citation>
    <scope>NUCLEOTIDE SEQUENCE</scope>
    <source>
        <strain evidence="2">AVDCRST_MAG05</strain>
    </source>
</reference>
<dbReference type="AlphaFoldDB" id="A0A6J4TSA8"/>
<name>A0A6J4TSA8_9ACTN</name>
<evidence type="ECO:0000256" key="1">
    <source>
        <dbReference type="SAM" id="MobiDB-lite"/>
    </source>
</evidence>
<gene>
    <name evidence="2" type="ORF">AVDCRST_MAG05-4395</name>
</gene>
<protein>
    <submittedName>
        <fullName evidence="2">Uncharacterized protein</fullName>
    </submittedName>
</protein>
<dbReference type="EMBL" id="CADCVM010000476">
    <property type="protein sequence ID" value="CAA9530700.1"/>
    <property type="molecule type" value="Genomic_DNA"/>
</dbReference>
<evidence type="ECO:0000313" key="2">
    <source>
        <dbReference type="EMBL" id="CAA9530700.1"/>
    </source>
</evidence>
<sequence>AEEGSYPTGQGPSSTHVKDLRGGSGERSRPPALQVRGSGPARSQL</sequence>
<proteinExistence type="predicted"/>
<feature type="non-terminal residue" evidence="2">
    <location>
        <position position="1"/>
    </location>
</feature>